<dbReference type="InterPro" id="IPR017517">
    <property type="entry name" value="Maleyloyr_isom"/>
</dbReference>
<dbReference type="InterPro" id="IPR024344">
    <property type="entry name" value="MDMPI_metal-binding"/>
</dbReference>
<dbReference type="AlphaFoldDB" id="A0A1H5XBR6"/>
<dbReference type="EMBL" id="FNVO01000003">
    <property type="protein sequence ID" value="SEG09169.1"/>
    <property type="molecule type" value="Genomic_DNA"/>
</dbReference>
<dbReference type="InterPro" id="IPR034660">
    <property type="entry name" value="DinB/YfiT-like"/>
</dbReference>
<reference evidence="3" key="1">
    <citation type="submission" date="2016-10" db="EMBL/GenBank/DDBJ databases">
        <authorList>
            <person name="Varghese N."/>
            <person name="Submissions S."/>
        </authorList>
    </citation>
    <scope>NUCLEOTIDE SEQUENCE [LARGE SCALE GENOMIC DNA]</scope>
    <source>
        <strain evidence="3">DSM 43163</strain>
    </source>
</reference>
<dbReference type="Pfam" id="PF11716">
    <property type="entry name" value="MDMPI_N"/>
    <property type="match status" value="1"/>
</dbReference>
<name>A0A1H5XBR6_9ACTN</name>
<evidence type="ECO:0000259" key="1">
    <source>
        <dbReference type="Pfam" id="PF11716"/>
    </source>
</evidence>
<proteinExistence type="predicted"/>
<evidence type="ECO:0000313" key="3">
    <source>
        <dbReference type="Proteomes" id="UP000236723"/>
    </source>
</evidence>
<keyword evidence="3" id="KW-1185">Reference proteome</keyword>
<dbReference type="GO" id="GO:0046872">
    <property type="term" value="F:metal ion binding"/>
    <property type="evidence" value="ECO:0007669"/>
    <property type="project" value="InterPro"/>
</dbReference>
<dbReference type="RefSeq" id="WP_103937142.1">
    <property type="nucleotide sequence ID" value="NZ_FNVO01000003.1"/>
</dbReference>
<evidence type="ECO:0000313" key="2">
    <source>
        <dbReference type="EMBL" id="SEG09169.1"/>
    </source>
</evidence>
<protein>
    <submittedName>
        <fullName evidence="2">TIGR03083 family protein</fullName>
    </submittedName>
</protein>
<accession>A0A1H5XBR6</accession>
<dbReference type="Gene3D" id="1.20.120.450">
    <property type="entry name" value="dinb family like domain"/>
    <property type="match status" value="1"/>
</dbReference>
<dbReference type="Proteomes" id="UP000236723">
    <property type="component" value="Unassembled WGS sequence"/>
</dbReference>
<dbReference type="NCBIfam" id="TIGR03083">
    <property type="entry name" value="maleylpyruvate isomerase family mycothiol-dependent enzyme"/>
    <property type="match status" value="1"/>
</dbReference>
<gene>
    <name evidence="2" type="ORF">SAMN04489712_103182</name>
</gene>
<sequence>MTPTAEPTRDQVVRGLADEHATFAALVAPLSEEQWRAPTRCSGWQVCDVAAHVAANAVESVDGTIGGRSPDEQARALRGSTPKEIADLLSTASGRLRGFLERLDDDTWHAPSPVAARTIGNGILTLWYDTFVHHNDISAALGRPHDTTGPGLTASVYWLVQELSRLERGPLTLDLDGLPPRRVGTGGPTVTGDPMRFVLAASGRTDPTALGLDESVNVHLLR</sequence>
<dbReference type="OrthoDB" id="5178565at2"/>
<organism evidence="2 3">
    <name type="scientific">Thermomonospora echinospora</name>
    <dbReference type="NCBI Taxonomy" id="1992"/>
    <lineage>
        <taxon>Bacteria</taxon>
        <taxon>Bacillati</taxon>
        <taxon>Actinomycetota</taxon>
        <taxon>Actinomycetes</taxon>
        <taxon>Streptosporangiales</taxon>
        <taxon>Thermomonosporaceae</taxon>
        <taxon>Thermomonospora</taxon>
    </lineage>
</organism>
<dbReference type="SUPFAM" id="SSF109854">
    <property type="entry name" value="DinB/YfiT-like putative metalloenzymes"/>
    <property type="match status" value="1"/>
</dbReference>
<feature type="domain" description="Mycothiol-dependent maleylpyruvate isomerase metal-binding" evidence="1">
    <location>
        <begin position="16"/>
        <end position="137"/>
    </location>
</feature>